<accession>A0A1L0AG65</accession>
<protein>
    <recommendedName>
        <fullName evidence="5">DUF2913 family protein</fullName>
    </recommendedName>
</protein>
<dbReference type="OrthoDB" id="5814407at2"/>
<sequence length="219" mass="25179">MSEQEKSYNVNMLKLVREGLTALSDAQAQKRSLQNPVSETHFLGNWIISALKEKRFDIILAGDLNIWLQESRTLGPKADFKQRFEKIERVYTQICELEYKNLTQFILEDILTELDNEGWLIETESNVTDKFKLSSSGENSLVICAEVYDRAFSDTDGVLESPLSVFIRHGDQAFIDKMFSHGYLVFGSTNRSIVKRHNRYILRPFNHAKKLAILPTLAD</sequence>
<evidence type="ECO:0000313" key="4">
    <source>
        <dbReference type="Proteomes" id="UP000183794"/>
    </source>
</evidence>
<proteinExistence type="predicted"/>
<dbReference type="EMBL" id="FPLD01000131">
    <property type="protein sequence ID" value="SGZ17555.1"/>
    <property type="molecule type" value="Genomic_DNA"/>
</dbReference>
<reference evidence="1 3" key="2">
    <citation type="submission" date="2016-11" db="EMBL/GenBank/DDBJ databases">
        <authorList>
            <person name="Klemetsen T."/>
        </authorList>
    </citation>
    <scope>NUCLEOTIDE SEQUENCE [LARGE SCALE GENOMIC DNA]</scope>
    <source>
        <strain evidence="1">MT 2528</strain>
    </source>
</reference>
<keyword evidence="3" id="KW-1185">Reference proteome</keyword>
<dbReference type="GeneID" id="61298273"/>
<dbReference type="RefSeq" id="WP_075473660.1">
    <property type="nucleotide sequence ID" value="NZ_CAWQZC010000047.1"/>
</dbReference>
<reference evidence="2 4" key="1">
    <citation type="submission" date="2016-11" db="EMBL/GenBank/DDBJ databases">
        <authorList>
            <person name="Jaros S."/>
            <person name="Januszkiewicz K."/>
            <person name="Wedrychowicz H."/>
        </authorList>
    </citation>
    <scope>NUCLEOTIDE SEQUENCE [LARGE SCALE GENOMIC DNA]</scope>
    <source>
        <strain evidence="2">NVI 5450</strain>
    </source>
</reference>
<dbReference type="Proteomes" id="UP000182660">
    <property type="component" value="Unassembled WGS sequence"/>
</dbReference>
<organism evidence="2 4">
    <name type="scientific">Moritella viscosa</name>
    <dbReference type="NCBI Taxonomy" id="80854"/>
    <lineage>
        <taxon>Bacteria</taxon>
        <taxon>Pseudomonadati</taxon>
        <taxon>Pseudomonadota</taxon>
        <taxon>Gammaproteobacteria</taxon>
        <taxon>Alteromonadales</taxon>
        <taxon>Moritellaceae</taxon>
        <taxon>Moritella</taxon>
    </lineage>
</organism>
<evidence type="ECO:0008006" key="5">
    <source>
        <dbReference type="Google" id="ProtNLM"/>
    </source>
</evidence>
<dbReference type="InterPro" id="IPR021316">
    <property type="entry name" value="DUF2913"/>
</dbReference>
<dbReference type="EMBL" id="FPLJ01000021">
    <property type="protein sequence ID" value="SGY84869.1"/>
    <property type="molecule type" value="Genomic_DNA"/>
</dbReference>
<evidence type="ECO:0000313" key="1">
    <source>
        <dbReference type="EMBL" id="SGY84869.1"/>
    </source>
</evidence>
<gene>
    <name evidence="1" type="ORF">MT2528_0738</name>
    <name evidence="2" type="ORF">NVI5450_4540</name>
</gene>
<dbReference type="Proteomes" id="UP000183794">
    <property type="component" value="Unassembled WGS sequence"/>
</dbReference>
<name>A0A1L0AG65_9GAMM</name>
<evidence type="ECO:0000313" key="2">
    <source>
        <dbReference type="EMBL" id="SGZ17555.1"/>
    </source>
</evidence>
<dbReference type="Pfam" id="PF11140">
    <property type="entry name" value="DUF2913"/>
    <property type="match status" value="1"/>
</dbReference>
<evidence type="ECO:0000313" key="3">
    <source>
        <dbReference type="Proteomes" id="UP000182660"/>
    </source>
</evidence>
<dbReference type="AlphaFoldDB" id="A0A1L0AG65"/>